<feature type="compositionally biased region" description="Basic and acidic residues" evidence="2">
    <location>
        <begin position="347"/>
        <end position="362"/>
    </location>
</feature>
<keyword evidence="1" id="KW-0175">Coiled coil</keyword>
<feature type="coiled-coil region" evidence="1">
    <location>
        <begin position="20"/>
        <end position="47"/>
    </location>
</feature>
<accession>A0ABD3X723</accession>
<protein>
    <submittedName>
        <fullName evidence="3">Uncharacterized protein</fullName>
    </submittedName>
</protein>
<dbReference type="EMBL" id="JBJQND010000003">
    <property type="protein sequence ID" value="KAL3882039.1"/>
    <property type="molecule type" value="Genomic_DNA"/>
</dbReference>
<comment type="caution">
    <text evidence="3">The sequence shown here is derived from an EMBL/GenBank/DDBJ whole genome shotgun (WGS) entry which is preliminary data.</text>
</comment>
<feature type="compositionally biased region" description="Basic and acidic residues" evidence="2">
    <location>
        <begin position="226"/>
        <end position="238"/>
    </location>
</feature>
<evidence type="ECO:0000256" key="2">
    <source>
        <dbReference type="SAM" id="MobiDB-lite"/>
    </source>
</evidence>
<keyword evidence="4" id="KW-1185">Reference proteome</keyword>
<sequence>MSKRFTESEMLAYTKNRHEEKALQTRIRQLTDQLEEVQENSKKEKNDTMDHFRNFVKTSGSCPRPYFVIENGQHETMYQNFFANIRRMKQPWAYSIKDDTFNAVYRDALLTEGTGQRLRRSKSVTSQRTSLEGKSLCSVSQISARFSTGLRRVKTDSELVRLAESRTGRDREQNKTDECAKFKNPKLEPKQLSINGDSGITSCNVDFQDRQSVHSEVFQLNLDEKGSLKSAHPRERKLSSNLSPLPETFGEDSNQIENPRFVATKSKLSFPRETDLKVNNNIATKDFPNQKSKSEINIREKTPISVEIKGLNDTKVTQQLMNSPKASETKKEKEHRDPSPKAPSLENEDKIYSDSSVKERPLEGLSEPQLRPHTVATMEALDPGQLNGIEEIYSKDCVSYKGRILKNYIRPQHRYKLDPRLMKRKQVSMETLAKLSHTYVRGINHANKHLEIAFPRPARQRLLEELVKKNNAGKGRIAYDPNSAFLQTRIKAFMNSITK</sequence>
<reference evidence="3 4" key="1">
    <citation type="submission" date="2024-11" db="EMBL/GenBank/DDBJ databases">
        <title>Chromosome-level genome assembly of the freshwater bivalve Anodonta woodiana.</title>
        <authorList>
            <person name="Chen X."/>
        </authorList>
    </citation>
    <scope>NUCLEOTIDE SEQUENCE [LARGE SCALE GENOMIC DNA]</scope>
    <source>
        <strain evidence="3">MN2024</strain>
        <tissue evidence="3">Gills</tissue>
    </source>
</reference>
<feature type="compositionally biased region" description="Polar residues" evidence="2">
    <location>
        <begin position="314"/>
        <end position="326"/>
    </location>
</feature>
<feature type="region of interest" description="Disordered" evidence="2">
    <location>
        <begin position="226"/>
        <end position="253"/>
    </location>
</feature>
<dbReference type="Proteomes" id="UP001634394">
    <property type="component" value="Unassembled WGS sequence"/>
</dbReference>
<feature type="region of interest" description="Disordered" evidence="2">
    <location>
        <begin position="309"/>
        <end position="373"/>
    </location>
</feature>
<dbReference type="AlphaFoldDB" id="A0ABD3X723"/>
<organism evidence="3 4">
    <name type="scientific">Sinanodonta woodiana</name>
    <name type="common">Chinese pond mussel</name>
    <name type="synonym">Anodonta woodiana</name>
    <dbReference type="NCBI Taxonomy" id="1069815"/>
    <lineage>
        <taxon>Eukaryota</taxon>
        <taxon>Metazoa</taxon>
        <taxon>Spiralia</taxon>
        <taxon>Lophotrochozoa</taxon>
        <taxon>Mollusca</taxon>
        <taxon>Bivalvia</taxon>
        <taxon>Autobranchia</taxon>
        <taxon>Heteroconchia</taxon>
        <taxon>Palaeoheterodonta</taxon>
        <taxon>Unionida</taxon>
        <taxon>Unionoidea</taxon>
        <taxon>Unionidae</taxon>
        <taxon>Unioninae</taxon>
        <taxon>Sinanodonta</taxon>
    </lineage>
</organism>
<evidence type="ECO:0000313" key="3">
    <source>
        <dbReference type="EMBL" id="KAL3882039.1"/>
    </source>
</evidence>
<proteinExistence type="predicted"/>
<name>A0ABD3X723_SINWO</name>
<feature type="compositionally biased region" description="Basic and acidic residues" evidence="2">
    <location>
        <begin position="327"/>
        <end position="339"/>
    </location>
</feature>
<gene>
    <name evidence="3" type="ORF">ACJMK2_028419</name>
</gene>
<evidence type="ECO:0000256" key="1">
    <source>
        <dbReference type="SAM" id="Coils"/>
    </source>
</evidence>
<evidence type="ECO:0000313" key="4">
    <source>
        <dbReference type="Proteomes" id="UP001634394"/>
    </source>
</evidence>